<keyword evidence="5" id="KW-0732">Signal</keyword>
<sequence length="304" mass="32918">MRFVRLSLRSILLTCLTATVGSMVPAFQAAQAHPLADLVANGAPTKPDQGPSASPFMPQDKTPLQPPAQSMPPALPFTPDDKNGPPLADQQDEPGQNGPGKPGQDQNQSDKGLNDDNDQGKKKNDQQQSAPVERLEDRSSTLALAGKPADELLTQLKRERQPEAAKAIAAAIMADWSDSGSPTVNLLMQWADKAIKDKKNAAAFDFLDQAVVLKPDYANGWGRRASLHYEMGNYRKAMSDLNHVLALEPRHFGALEMLGNILGETGSDAKALETWQRYLDIYPADRAAQKTVTDLSEKLAGART</sequence>
<dbReference type="PANTHER" id="PTHR44858">
    <property type="entry name" value="TETRATRICOPEPTIDE REPEAT PROTEIN 6"/>
    <property type="match status" value="1"/>
</dbReference>
<gene>
    <name evidence="6" type="ORF">BJF91_21525</name>
</gene>
<name>A0A1Q9A4X7_9HYPH</name>
<dbReference type="GO" id="GO:0046813">
    <property type="term" value="P:receptor-mediated virion attachment to host cell"/>
    <property type="evidence" value="ECO:0007669"/>
    <property type="project" value="TreeGrafter"/>
</dbReference>
<dbReference type="SUPFAM" id="SSF48452">
    <property type="entry name" value="TPR-like"/>
    <property type="match status" value="1"/>
</dbReference>
<evidence type="ECO:0000256" key="3">
    <source>
        <dbReference type="PROSITE-ProRule" id="PRU00339"/>
    </source>
</evidence>
<dbReference type="STRING" id="887144.BJF91_21525"/>
<dbReference type="Gene3D" id="1.25.40.10">
    <property type="entry name" value="Tetratricopeptide repeat domain"/>
    <property type="match status" value="1"/>
</dbReference>
<evidence type="ECO:0000313" key="6">
    <source>
        <dbReference type="EMBL" id="OLP49598.1"/>
    </source>
</evidence>
<evidence type="ECO:0000256" key="2">
    <source>
        <dbReference type="ARBA" id="ARBA00022803"/>
    </source>
</evidence>
<feature type="repeat" description="TPR" evidence="3">
    <location>
        <begin position="218"/>
        <end position="251"/>
    </location>
</feature>
<evidence type="ECO:0000256" key="1">
    <source>
        <dbReference type="ARBA" id="ARBA00022737"/>
    </source>
</evidence>
<proteinExistence type="predicted"/>
<feature type="chain" id="PRO_5012028249" evidence="5">
    <location>
        <begin position="30"/>
        <end position="304"/>
    </location>
</feature>
<feature type="compositionally biased region" description="Basic and acidic residues" evidence="4">
    <location>
        <begin position="112"/>
        <end position="125"/>
    </location>
</feature>
<dbReference type="EMBL" id="MKIN01000022">
    <property type="protein sequence ID" value="OLP49598.1"/>
    <property type="molecule type" value="Genomic_DNA"/>
</dbReference>
<evidence type="ECO:0000256" key="4">
    <source>
        <dbReference type="SAM" id="MobiDB-lite"/>
    </source>
</evidence>
<comment type="caution">
    <text evidence="6">The sequence shown here is derived from an EMBL/GenBank/DDBJ whole genome shotgun (WGS) entry which is preliminary data.</text>
</comment>
<feature type="region of interest" description="Disordered" evidence="4">
    <location>
        <begin position="39"/>
        <end position="146"/>
    </location>
</feature>
<feature type="compositionally biased region" description="Pro residues" evidence="4">
    <location>
        <begin position="64"/>
        <end position="76"/>
    </location>
</feature>
<dbReference type="GO" id="GO:0009279">
    <property type="term" value="C:cell outer membrane"/>
    <property type="evidence" value="ECO:0007669"/>
    <property type="project" value="TreeGrafter"/>
</dbReference>
<dbReference type="SMART" id="SM00028">
    <property type="entry name" value="TPR"/>
    <property type="match status" value="3"/>
</dbReference>
<dbReference type="AlphaFoldDB" id="A0A1Q9A4X7"/>
<dbReference type="PROSITE" id="PS50005">
    <property type="entry name" value="TPR"/>
    <property type="match status" value="1"/>
</dbReference>
<keyword evidence="2 3" id="KW-0802">TPR repeat</keyword>
<reference evidence="6 7" key="1">
    <citation type="submission" date="2016-09" db="EMBL/GenBank/DDBJ databases">
        <title>Rhizobium oryziradicis sp. nov., isolated from the root of rice.</title>
        <authorList>
            <person name="Zhao J."/>
            <person name="Zhang X."/>
        </authorList>
    </citation>
    <scope>NUCLEOTIDE SEQUENCE [LARGE SCALE GENOMIC DNA]</scope>
    <source>
        <strain evidence="6 7">14971</strain>
    </source>
</reference>
<feature type="signal peptide" evidence="5">
    <location>
        <begin position="1"/>
        <end position="29"/>
    </location>
</feature>
<dbReference type="InterPro" id="IPR011990">
    <property type="entry name" value="TPR-like_helical_dom_sf"/>
</dbReference>
<dbReference type="PANTHER" id="PTHR44858:SF1">
    <property type="entry name" value="UDP-N-ACETYLGLUCOSAMINE--PEPTIDE N-ACETYLGLUCOSAMINYLTRANSFERASE SPINDLY-RELATED"/>
    <property type="match status" value="1"/>
</dbReference>
<dbReference type="InterPro" id="IPR050498">
    <property type="entry name" value="Ycf3"/>
</dbReference>
<organism evidence="6 7">
    <name type="scientific">Allorhizobium taibaishanense</name>
    <dbReference type="NCBI Taxonomy" id="887144"/>
    <lineage>
        <taxon>Bacteria</taxon>
        <taxon>Pseudomonadati</taxon>
        <taxon>Pseudomonadota</taxon>
        <taxon>Alphaproteobacteria</taxon>
        <taxon>Hyphomicrobiales</taxon>
        <taxon>Rhizobiaceae</taxon>
        <taxon>Rhizobium/Agrobacterium group</taxon>
        <taxon>Allorhizobium</taxon>
    </lineage>
</organism>
<keyword evidence="7" id="KW-1185">Reference proteome</keyword>
<accession>A0A1Q9A4X7</accession>
<evidence type="ECO:0000313" key="7">
    <source>
        <dbReference type="Proteomes" id="UP000185598"/>
    </source>
</evidence>
<evidence type="ECO:0000256" key="5">
    <source>
        <dbReference type="SAM" id="SignalP"/>
    </source>
</evidence>
<keyword evidence="1" id="KW-0677">Repeat</keyword>
<protein>
    <submittedName>
        <fullName evidence="6">Uncharacterized protein</fullName>
    </submittedName>
</protein>
<dbReference type="Proteomes" id="UP000185598">
    <property type="component" value="Unassembled WGS sequence"/>
</dbReference>
<dbReference type="InterPro" id="IPR019734">
    <property type="entry name" value="TPR_rpt"/>
</dbReference>